<feature type="domain" description="F-box associated beta-propeller type 1" evidence="2">
    <location>
        <begin position="88"/>
        <end position="240"/>
    </location>
</feature>
<dbReference type="NCBIfam" id="TIGR01640">
    <property type="entry name" value="F_box_assoc_1"/>
    <property type="match status" value="1"/>
</dbReference>
<reference evidence="3 5" key="1">
    <citation type="journal article" date="2017" name="Nature">
        <title>The sunflower genome provides insights into oil metabolism, flowering and Asterid evolution.</title>
        <authorList>
            <person name="Badouin H."/>
            <person name="Gouzy J."/>
            <person name="Grassa C.J."/>
            <person name="Murat F."/>
            <person name="Staton S.E."/>
            <person name="Cottret L."/>
            <person name="Lelandais-Briere C."/>
            <person name="Owens G.L."/>
            <person name="Carrere S."/>
            <person name="Mayjonade B."/>
            <person name="Legrand L."/>
            <person name="Gill N."/>
            <person name="Kane N.C."/>
            <person name="Bowers J.E."/>
            <person name="Hubner S."/>
            <person name="Bellec A."/>
            <person name="Berard A."/>
            <person name="Berges H."/>
            <person name="Blanchet N."/>
            <person name="Boniface M.C."/>
            <person name="Brunel D."/>
            <person name="Catrice O."/>
            <person name="Chaidir N."/>
            <person name="Claudel C."/>
            <person name="Donnadieu C."/>
            <person name="Faraut T."/>
            <person name="Fievet G."/>
            <person name="Helmstetter N."/>
            <person name="King M."/>
            <person name="Knapp S.J."/>
            <person name="Lai Z."/>
            <person name="Le Paslier M.C."/>
            <person name="Lippi Y."/>
            <person name="Lorenzon L."/>
            <person name="Mandel J.R."/>
            <person name="Marage G."/>
            <person name="Marchand G."/>
            <person name="Marquand E."/>
            <person name="Bret-Mestries E."/>
            <person name="Morien E."/>
            <person name="Nambeesan S."/>
            <person name="Nguyen T."/>
            <person name="Pegot-Espagnet P."/>
            <person name="Pouilly N."/>
            <person name="Raftis F."/>
            <person name="Sallet E."/>
            <person name="Schiex T."/>
            <person name="Thomas J."/>
            <person name="Vandecasteele C."/>
            <person name="Vares D."/>
            <person name="Vear F."/>
            <person name="Vautrin S."/>
            <person name="Crespi M."/>
            <person name="Mangin B."/>
            <person name="Burke J.M."/>
            <person name="Salse J."/>
            <person name="Munos S."/>
            <person name="Vincourt P."/>
            <person name="Rieseberg L.H."/>
            <person name="Langlade N.B."/>
        </authorList>
    </citation>
    <scope>NUCLEOTIDE SEQUENCE [LARGE SCALE GENOMIC DNA]</scope>
    <source>
        <strain evidence="5">cv. SF193</strain>
        <tissue evidence="3">Leaves</tissue>
    </source>
</reference>
<name>A0A251SYS0_HELAN</name>
<dbReference type="InterPro" id="IPR001810">
    <property type="entry name" value="F-box_dom"/>
</dbReference>
<accession>A0A251SYS0</accession>
<dbReference type="OrthoDB" id="591557at2759"/>
<dbReference type="InterPro" id="IPR006527">
    <property type="entry name" value="F-box-assoc_dom_typ1"/>
</dbReference>
<keyword evidence="5" id="KW-1185">Reference proteome</keyword>
<evidence type="ECO:0000259" key="2">
    <source>
        <dbReference type="Pfam" id="PF07734"/>
    </source>
</evidence>
<dbReference type="InterPro" id="IPR036047">
    <property type="entry name" value="F-box-like_dom_sf"/>
</dbReference>
<dbReference type="CDD" id="cd22157">
    <property type="entry name" value="F-box_AtFBW1-like"/>
    <property type="match status" value="1"/>
</dbReference>
<organism evidence="4 5">
    <name type="scientific">Helianthus annuus</name>
    <name type="common">Common sunflower</name>
    <dbReference type="NCBI Taxonomy" id="4232"/>
    <lineage>
        <taxon>Eukaryota</taxon>
        <taxon>Viridiplantae</taxon>
        <taxon>Streptophyta</taxon>
        <taxon>Embryophyta</taxon>
        <taxon>Tracheophyta</taxon>
        <taxon>Spermatophyta</taxon>
        <taxon>Magnoliopsida</taxon>
        <taxon>eudicotyledons</taxon>
        <taxon>Gunneridae</taxon>
        <taxon>Pentapetalae</taxon>
        <taxon>asterids</taxon>
        <taxon>campanulids</taxon>
        <taxon>Asterales</taxon>
        <taxon>Asteraceae</taxon>
        <taxon>Asteroideae</taxon>
        <taxon>Heliantheae alliance</taxon>
        <taxon>Heliantheae</taxon>
        <taxon>Helianthus</taxon>
    </lineage>
</organism>
<dbReference type="SUPFAM" id="SSF81383">
    <property type="entry name" value="F-box domain"/>
    <property type="match status" value="1"/>
</dbReference>
<reference evidence="3" key="3">
    <citation type="submission" date="2020-06" db="EMBL/GenBank/DDBJ databases">
        <title>Helianthus annuus Genome sequencing and assembly Release 2.</title>
        <authorList>
            <person name="Gouzy J."/>
            <person name="Langlade N."/>
            <person name="Munos S."/>
        </authorList>
    </citation>
    <scope>NUCLEOTIDE SEQUENCE</scope>
    <source>
        <tissue evidence="3">Leaves</tissue>
    </source>
</reference>
<evidence type="ECO:0000313" key="4">
    <source>
        <dbReference type="EMBL" id="OTG04007.1"/>
    </source>
</evidence>
<dbReference type="AlphaFoldDB" id="A0A251SYS0"/>
<dbReference type="PANTHER" id="PTHR31672">
    <property type="entry name" value="BNACNNG10540D PROTEIN"/>
    <property type="match status" value="1"/>
</dbReference>
<dbReference type="EMBL" id="MNCJ02000327">
    <property type="protein sequence ID" value="KAF5776512.1"/>
    <property type="molecule type" value="Genomic_DNA"/>
</dbReference>
<dbReference type="Pfam" id="PF00646">
    <property type="entry name" value="F-box"/>
    <property type="match status" value="1"/>
</dbReference>
<dbReference type="InParanoid" id="A0A251SYS0"/>
<dbReference type="Pfam" id="PF07734">
    <property type="entry name" value="FBA_1"/>
    <property type="match status" value="1"/>
</dbReference>
<dbReference type="Gramene" id="mRNA:HanXRQr2_Chr12g0525071">
    <property type="protein sequence ID" value="CDS:HanXRQr2_Chr12g0525071.1"/>
    <property type="gene ID" value="HanXRQr2_Chr12g0525071"/>
</dbReference>
<evidence type="ECO:0000313" key="3">
    <source>
        <dbReference type="EMBL" id="KAF5776512.1"/>
    </source>
</evidence>
<dbReference type="InterPro" id="IPR050796">
    <property type="entry name" value="SCF_F-box_component"/>
</dbReference>
<gene>
    <name evidence="4" type="ORF">HannXRQ_Chr12g0357601</name>
    <name evidence="3" type="ORF">HanXRQr2_Chr12g0525071</name>
</gene>
<evidence type="ECO:0000259" key="1">
    <source>
        <dbReference type="Pfam" id="PF00646"/>
    </source>
</evidence>
<dbReference type="SUPFAM" id="SSF50965">
    <property type="entry name" value="Galactose oxidase, central domain"/>
    <property type="match status" value="1"/>
</dbReference>
<proteinExistence type="predicted"/>
<dbReference type="EMBL" id="CM007901">
    <property type="protein sequence ID" value="OTG04007.1"/>
    <property type="molecule type" value="Genomic_DNA"/>
</dbReference>
<protein>
    <submittedName>
        <fullName evidence="3">F-box domain, galactose oxidase/kelch, beta-propeller, F-box associated interaction</fullName>
    </submittedName>
    <submittedName>
        <fullName evidence="4">Putative F-box domain-containing protein</fullName>
    </submittedName>
</protein>
<dbReference type="InterPro" id="IPR017451">
    <property type="entry name" value="F-box-assoc_interact_dom"/>
</dbReference>
<sequence>MPRIHPHLPYEVIQSEVLPRLPAKSIGRFRCVCKAWNSFLSTPDFARMHLRYQTNYKLLLLDLLSPTFRTLDHEPMNHDSITTTRPIPFKKHDVSIIASLDGLVCVCLEKTRELAFWNPLTGAYKKIRTSFFNDISCGALAFYNDSSNDYKLLHVVSEGAFIYSRRLDSWRKINTSFESYDISNFVWSMTTFVGDKVYFKLHSKSTRGLWCLMCFDVECEKFKEIQFPPIPCGAHLRVNLAALDGCIHLCVACGETFKDLECDMWRMDGDGWVKVAEIAIPHWKPFREIYTKKNGNWLAICKDGNCVKNIGFEDFATDFYAYFVGHSTHLYHQEVYIETLVSPNP</sequence>
<reference evidence="4" key="2">
    <citation type="submission" date="2017-02" db="EMBL/GenBank/DDBJ databases">
        <title>Sunflower complete genome.</title>
        <authorList>
            <person name="Langlade N."/>
            <person name="Munos S."/>
        </authorList>
    </citation>
    <scope>NUCLEOTIDE SEQUENCE [LARGE SCALE GENOMIC DNA]</scope>
    <source>
        <tissue evidence="4">Leaves</tissue>
    </source>
</reference>
<dbReference type="InterPro" id="IPR011043">
    <property type="entry name" value="Gal_Oxase/kelch_b-propeller"/>
</dbReference>
<feature type="domain" description="F-box" evidence="1">
    <location>
        <begin position="8"/>
        <end position="45"/>
    </location>
</feature>
<evidence type="ECO:0000313" key="5">
    <source>
        <dbReference type="Proteomes" id="UP000215914"/>
    </source>
</evidence>
<dbReference type="PANTHER" id="PTHR31672:SF13">
    <property type="entry name" value="F-BOX PROTEIN CPR30-LIKE"/>
    <property type="match status" value="1"/>
</dbReference>
<dbReference type="Proteomes" id="UP000215914">
    <property type="component" value="Chromosome 12"/>
</dbReference>